<evidence type="ECO:0000313" key="2">
    <source>
        <dbReference type="Proteomes" id="UP000178349"/>
    </source>
</evidence>
<dbReference type="SUPFAM" id="SSF55729">
    <property type="entry name" value="Acyl-CoA N-acyltransferases (Nat)"/>
    <property type="match status" value="1"/>
</dbReference>
<name>A0A1F6NRU3_9BACT</name>
<gene>
    <name evidence="1" type="ORF">A2493_00425</name>
</gene>
<organism evidence="1 2">
    <name type="scientific">Candidatus Magasanikbacteria bacterium RIFOXYC12_FULL_33_11</name>
    <dbReference type="NCBI Taxonomy" id="1798701"/>
    <lineage>
        <taxon>Bacteria</taxon>
        <taxon>Candidatus Magasanikiibacteriota</taxon>
    </lineage>
</organism>
<reference evidence="1 2" key="1">
    <citation type="journal article" date="2016" name="Nat. Commun.">
        <title>Thousands of microbial genomes shed light on interconnected biogeochemical processes in an aquifer system.</title>
        <authorList>
            <person name="Anantharaman K."/>
            <person name="Brown C.T."/>
            <person name="Hug L.A."/>
            <person name="Sharon I."/>
            <person name="Castelle C.J."/>
            <person name="Probst A.J."/>
            <person name="Thomas B.C."/>
            <person name="Singh A."/>
            <person name="Wilkins M.J."/>
            <person name="Karaoz U."/>
            <person name="Brodie E.L."/>
            <person name="Williams K.H."/>
            <person name="Hubbard S.S."/>
            <person name="Banfield J.F."/>
        </authorList>
    </citation>
    <scope>NUCLEOTIDE SEQUENCE [LARGE SCALE GENOMIC DNA]</scope>
</reference>
<dbReference type="Gene3D" id="3.40.630.30">
    <property type="match status" value="1"/>
</dbReference>
<dbReference type="EMBL" id="MFQW01000009">
    <property type="protein sequence ID" value="OGH86615.1"/>
    <property type="molecule type" value="Genomic_DNA"/>
</dbReference>
<dbReference type="AlphaFoldDB" id="A0A1F6NRU3"/>
<comment type="caution">
    <text evidence="1">The sequence shown here is derived from an EMBL/GenBank/DDBJ whole genome shotgun (WGS) entry which is preliminary data.</text>
</comment>
<evidence type="ECO:0008006" key="3">
    <source>
        <dbReference type="Google" id="ProtNLM"/>
    </source>
</evidence>
<proteinExistence type="predicted"/>
<accession>A0A1F6NRU3</accession>
<dbReference type="InterPro" id="IPR016181">
    <property type="entry name" value="Acyl_CoA_acyltransferase"/>
</dbReference>
<protein>
    <recommendedName>
        <fullName evidence="3">N-end rule aminoacyl transferase C-terminal domain-containing protein</fullName>
    </recommendedName>
</protein>
<evidence type="ECO:0000313" key="1">
    <source>
        <dbReference type="EMBL" id="OGH86615.1"/>
    </source>
</evidence>
<dbReference type="Proteomes" id="UP000178349">
    <property type="component" value="Unassembled WGS sequence"/>
</dbReference>
<sequence length="216" mass="25560">MNKYLKWNETTIQDFSPENINSLYNQGYVFTRVEKGYMNQTRSLRIDLSKFELSSENRRILRKAENLKLETKDLPLADYHWSLGKLAKDFYDTKFGDGVFSANKVKEILSTAQNFNKLFVYKVAEEKIGYAICFESEEILHYSYPFYNLEPKNLKPNLGMSMMLSTIVYAKENNKKYIYLGSFQRPTDTYKLQFKGLEWFDGEKWSDDLNILKKNK</sequence>